<gene>
    <name evidence="1" type="ordered locus">Slip_2066</name>
</gene>
<dbReference type="EMBL" id="CP002048">
    <property type="protein sequence ID" value="ADI02813.1"/>
    <property type="molecule type" value="Genomic_DNA"/>
</dbReference>
<reference evidence="1 2" key="2">
    <citation type="journal article" date="2010" name="Stand. Genomic Sci.">
        <title>Complete genome sequence of Syntrophothermus lipocalidus type strain (TGB-C1).</title>
        <authorList>
            <person name="Djao O.D."/>
            <person name="Zhang X."/>
            <person name="Lucas S."/>
            <person name="Lapidus A."/>
            <person name="Del Rio T.G."/>
            <person name="Nolan M."/>
            <person name="Tice H."/>
            <person name="Cheng J.F."/>
            <person name="Han C."/>
            <person name="Tapia R."/>
            <person name="Goodwin L."/>
            <person name="Pitluck S."/>
            <person name="Liolios K."/>
            <person name="Ivanova N."/>
            <person name="Mavromatis K."/>
            <person name="Mikhailova N."/>
            <person name="Ovchinnikova G."/>
            <person name="Pati A."/>
            <person name="Brambilla E."/>
            <person name="Chen A."/>
            <person name="Palaniappan K."/>
            <person name="Land M."/>
            <person name="Hauser L."/>
            <person name="Chang Y.J."/>
            <person name="Jeffries C.D."/>
            <person name="Rohde M."/>
            <person name="Sikorski J."/>
            <person name="Spring S."/>
            <person name="Goker M."/>
            <person name="Detter J.C."/>
            <person name="Woyke T."/>
            <person name="Bristow J."/>
            <person name="Eisen J.A."/>
            <person name="Markowitz V."/>
            <person name="Hugenholtz P."/>
            <person name="Kyrpides N.C."/>
            <person name="Klenk H.P."/>
        </authorList>
    </citation>
    <scope>NUCLEOTIDE SEQUENCE [LARGE SCALE GENOMIC DNA]</scope>
    <source>
        <strain evidence="2">DSM 12680 / TGB-C1</strain>
    </source>
</reference>
<evidence type="ECO:0000313" key="1">
    <source>
        <dbReference type="EMBL" id="ADI02813.1"/>
    </source>
</evidence>
<dbReference type="KEGG" id="slp:Slip_2066"/>
<sequence length="59" mass="6657">MHGCRIPSGPLRTEESRCVVGEESWSELANTPPQSHFHSLVVTRMRVIKVCVILRLSII</sequence>
<protein>
    <submittedName>
        <fullName evidence="1">Dipeptidyl-peptidase 10</fullName>
    </submittedName>
</protein>
<keyword evidence="2" id="KW-1185">Reference proteome</keyword>
<dbReference type="AlphaFoldDB" id="D7CIT5"/>
<organism evidence="1 2">
    <name type="scientific">Syntrophothermus lipocalidus (strain DSM 12680 / TGB-C1)</name>
    <dbReference type="NCBI Taxonomy" id="643648"/>
    <lineage>
        <taxon>Bacteria</taxon>
        <taxon>Bacillati</taxon>
        <taxon>Bacillota</taxon>
        <taxon>Clostridia</taxon>
        <taxon>Eubacteriales</taxon>
        <taxon>Syntrophomonadaceae</taxon>
        <taxon>Syntrophothermus</taxon>
    </lineage>
</organism>
<proteinExistence type="predicted"/>
<accession>D7CIT5</accession>
<dbReference type="Proteomes" id="UP000000378">
    <property type="component" value="Chromosome"/>
</dbReference>
<name>D7CIT5_SYNLT</name>
<reference evidence="2" key="1">
    <citation type="journal article" date="2010" name="Stand. Genomic Sci.">
        <title>Complete genome sequence of Syntrophothermus lipocalidus type strain (TGB-C1T).</title>
        <authorList>
            <consortium name="US DOE Joint Genome Institute (JGI-PGF)"/>
            <person name="Djao O."/>
            <person name="Zhang X."/>
            <person name="Lucas S."/>
            <person name="Lapidus A."/>
            <person name="Glavina Del Rio T."/>
            <person name="Nolan M."/>
            <person name="Tice H."/>
            <person name="Cheng J."/>
            <person name="Han C."/>
            <person name="Tapia R."/>
            <person name="Goodwin L."/>
            <person name="Pitluck S."/>
            <person name="Liolios K."/>
            <person name="Ivanova N."/>
            <person name="Mavromatis K."/>
            <person name="Mikhailova N."/>
            <person name="Ovchinnikova G."/>
            <person name="Pati A."/>
            <person name="Brambilla E."/>
            <person name="Chen A."/>
            <person name="Palaniappan K."/>
            <person name="Land M."/>
            <person name="Hauser L."/>
            <person name="Chang Y."/>
            <person name="Jeffries C."/>
            <person name="Rohde M."/>
            <person name="Sikorski J."/>
            <person name="Spring S."/>
            <person name="Goker M."/>
            <person name="Detter J."/>
            <person name="Woyke T."/>
            <person name="Bristow J."/>
            <person name="Eisen J."/>
            <person name="Markowitz V."/>
            <person name="Hugenholtz P."/>
            <person name="Kyrpides N."/>
            <person name="Klenk H."/>
        </authorList>
    </citation>
    <scope>NUCLEOTIDE SEQUENCE [LARGE SCALE GENOMIC DNA]</scope>
    <source>
        <strain evidence="2">DSM 12680 / TGB-C1</strain>
    </source>
</reference>
<dbReference type="HOGENOM" id="CLU_2959256_0_0_9"/>
<evidence type="ECO:0000313" key="2">
    <source>
        <dbReference type="Proteomes" id="UP000000378"/>
    </source>
</evidence>